<evidence type="ECO:0000313" key="4">
    <source>
        <dbReference type="Proteomes" id="UP001156856"/>
    </source>
</evidence>
<gene>
    <name evidence="2" type="ORF">GCM10007888_38350</name>
    <name evidence="1" type="ORF">MOX02_36040</name>
</gene>
<evidence type="ECO:0000313" key="3">
    <source>
        <dbReference type="Proteomes" id="UP000321960"/>
    </source>
</evidence>
<dbReference type="Proteomes" id="UP000321960">
    <property type="component" value="Unassembled WGS sequence"/>
</dbReference>
<proteinExistence type="predicted"/>
<dbReference type="AlphaFoldDB" id="A0A512J6H0"/>
<accession>A0A512J6H0</accession>
<dbReference type="RefSeq" id="WP_147027122.1">
    <property type="nucleotide sequence ID" value="NZ_BJZU01000073.1"/>
</dbReference>
<dbReference type="Proteomes" id="UP001156856">
    <property type="component" value="Unassembled WGS sequence"/>
</dbReference>
<reference evidence="2" key="1">
    <citation type="journal article" date="2014" name="Int. J. Syst. Evol. Microbiol.">
        <title>Complete genome of a new Firmicutes species belonging to the dominant human colonic microbiota ('Ruminococcus bicirculans') reveals two chromosomes and a selective capacity to utilize plant glucans.</title>
        <authorList>
            <consortium name="NISC Comparative Sequencing Program"/>
            <person name="Wegmann U."/>
            <person name="Louis P."/>
            <person name="Goesmann A."/>
            <person name="Henrissat B."/>
            <person name="Duncan S.H."/>
            <person name="Flint H.J."/>
        </authorList>
    </citation>
    <scope>NUCLEOTIDE SEQUENCE</scope>
    <source>
        <strain evidence="2">NBRC 107715</strain>
    </source>
</reference>
<evidence type="ECO:0000313" key="2">
    <source>
        <dbReference type="EMBL" id="GLS65453.1"/>
    </source>
</evidence>
<dbReference type="EMBL" id="BJZU01000073">
    <property type="protein sequence ID" value="GEP05566.1"/>
    <property type="molecule type" value="Genomic_DNA"/>
</dbReference>
<keyword evidence="4" id="KW-1185">Reference proteome</keyword>
<organism evidence="1 3">
    <name type="scientific">Methylobacterium oxalidis</name>
    <dbReference type="NCBI Taxonomy" id="944322"/>
    <lineage>
        <taxon>Bacteria</taxon>
        <taxon>Pseudomonadati</taxon>
        <taxon>Pseudomonadota</taxon>
        <taxon>Alphaproteobacteria</taxon>
        <taxon>Hyphomicrobiales</taxon>
        <taxon>Methylobacteriaceae</taxon>
        <taxon>Methylobacterium</taxon>
    </lineage>
</organism>
<dbReference type="EMBL" id="BSPK01000072">
    <property type="protein sequence ID" value="GLS65453.1"/>
    <property type="molecule type" value="Genomic_DNA"/>
</dbReference>
<protein>
    <submittedName>
        <fullName evidence="1">Uncharacterized protein</fullName>
    </submittedName>
</protein>
<sequence>MSRSKKFVVAGVAAGMIPRGTPTALFFRGVDRFADARGTIEIEGSDGEKLEARVVNAEAGRLFDLANRYAGQSVYAQAGPAQAAGYTGAYTLGMLVGGVNGATALFDALENDSDPAALAVTEPYTVVVVQLPVPVPAAPGV</sequence>
<evidence type="ECO:0000313" key="1">
    <source>
        <dbReference type="EMBL" id="GEP05566.1"/>
    </source>
</evidence>
<name>A0A512J6H0_9HYPH</name>
<reference evidence="2" key="4">
    <citation type="submission" date="2023-01" db="EMBL/GenBank/DDBJ databases">
        <title>Draft genome sequence of Methylobacterium oxalidis strain NBRC 107715.</title>
        <authorList>
            <person name="Sun Q."/>
            <person name="Mori K."/>
        </authorList>
    </citation>
    <scope>NUCLEOTIDE SEQUENCE</scope>
    <source>
        <strain evidence="2">NBRC 107715</strain>
    </source>
</reference>
<reference evidence="1 3" key="3">
    <citation type="submission" date="2019-07" db="EMBL/GenBank/DDBJ databases">
        <title>Whole genome shotgun sequence of Methylobacterium oxalidis NBRC 107715.</title>
        <authorList>
            <person name="Hosoyama A."/>
            <person name="Uohara A."/>
            <person name="Ohji S."/>
            <person name="Ichikawa N."/>
        </authorList>
    </citation>
    <scope>NUCLEOTIDE SEQUENCE [LARGE SCALE GENOMIC DNA]</scope>
    <source>
        <strain evidence="1 3">NBRC 107715</strain>
    </source>
</reference>
<reference evidence="4" key="2">
    <citation type="journal article" date="2019" name="Int. J. Syst. Evol. Microbiol.">
        <title>The Global Catalogue of Microorganisms (GCM) 10K type strain sequencing project: providing services to taxonomists for standard genome sequencing and annotation.</title>
        <authorList>
            <consortium name="The Broad Institute Genomics Platform"/>
            <consortium name="The Broad Institute Genome Sequencing Center for Infectious Disease"/>
            <person name="Wu L."/>
            <person name="Ma J."/>
        </authorList>
    </citation>
    <scope>NUCLEOTIDE SEQUENCE [LARGE SCALE GENOMIC DNA]</scope>
    <source>
        <strain evidence="4">NBRC 107715</strain>
    </source>
</reference>
<comment type="caution">
    <text evidence="1">The sequence shown here is derived from an EMBL/GenBank/DDBJ whole genome shotgun (WGS) entry which is preliminary data.</text>
</comment>